<reference evidence="2" key="1">
    <citation type="submission" date="2017-02" db="EMBL/GenBank/DDBJ databases">
        <authorList>
            <person name="Varghese N."/>
            <person name="Submissions S."/>
        </authorList>
    </citation>
    <scope>NUCLEOTIDE SEQUENCE [LARGE SCALE GENOMIC DNA]</scope>
    <source>
        <strain evidence="2">DSM 23966</strain>
    </source>
</reference>
<evidence type="ECO:0000313" key="2">
    <source>
        <dbReference type="Proteomes" id="UP000190042"/>
    </source>
</evidence>
<keyword evidence="2" id="KW-1185">Reference proteome</keyword>
<dbReference type="InterPro" id="IPR014967">
    <property type="entry name" value="Uncharacterised_YugN-like"/>
</dbReference>
<dbReference type="Pfam" id="PF08868">
    <property type="entry name" value="YugN"/>
    <property type="match status" value="1"/>
</dbReference>
<dbReference type="InterPro" id="IPR036491">
    <property type="entry name" value="YugN-like_sf"/>
</dbReference>
<organism evidence="1 2">
    <name type="scientific">Sporosarcina newyorkensis</name>
    <dbReference type="NCBI Taxonomy" id="759851"/>
    <lineage>
        <taxon>Bacteria</taxon>
        <taxon>Bacillati</taxon>
        <taxon>Bacillota</taxon>
        <taxon>Bacilli</taxon>
        <taxon>Bacillales</taxon>
        <taxon>Caryophanaceae</taxon>
        <taxon>Sporosarcina</taxon>
    </lineage>
</organism>
<evidence type="ECO:0000313" key="1">
    <source>
        <dbReference type="EMBL" id="SKB00551.1"/>
    </source>
</evidence>
<dbReference type="Proteomes" id="UP000190042">
    <property type="component" value="Unassembled WGS sequence"/>
</dbReference>
<dbReference type="Gene3D" id="3.30.310.100">
    <property type="entry name" value="YugN-like"/>
    <property type="match status" value="1"/>
</dbReference>
<protein>
    <submittedName>
        <fullName evidence="1">YugN-like family protein</fullName>
    </submittedName>
</protein>
<gene>
    <name evidence="1" type="ORF">SAMN04244570_2515</name>
</gene>
<dbReference type="EMBL" id="FUYJ01000004">
    <property type="protein sequence ID" value="SKB00551.1"/>
    <property type="molecule type" value="Genomic_DNA"/>
</dbReference>
<sequence>MKGDLQMYVENIGIDGLVTDLKLMEEVMLKNGLVLEGQWDYERVTFDKKYVIREGTYYLRIFGELVEGDIDGRKATVRLKQPVLGKYYYPFGVEYGEGEEFPASLVKDCELTAKAVYDELKQYSV</sequence>
<dbReference type="SUPFAM" id="SSF160755">
    <property type="entry name" value="YugN-like"/>
    <property type="match status" value="1"/>
</dbReference>
<name>A0A1T4YGX8_9BACL</name>
<dbReference type="AlphaFoldDB" id="A0A1T4YGX8"/>
<accession>A0A1T4YGX8</accession>
<proteinExistence type="predicted"/>